<accession>A0A2P2BZV6</accession>
<gene>
    <name evidence="1" type="ORF">NOCA2240067</name>
</gene>
<organism evidence="1">
    <name type="scientific">metagenome</name>
    <dbReference type="NCBI Taxonomy" id="256318"/>
    <lineage>
        <taxon>unclassified sequences</taxon>
        <taxon>metagenomes</taxon>
    </lineage>
</organism>
<proteinExistence type="predicted"/>
<name>A0A2P2BZV6_9ZZZZ</name>
<dbReference type="EMBL" id="CZKA01000017">
    <property type="protein sequence ID" value="CUR55295.1"/>
    <property type="molecule type" value="Genomic_DNA"/>
</dbReference>
<evidence type="ECO:0000313" key="1">
    <source>
        <dbReference type="EMBL" id="CUR55295.1"/>
    </source>
</evidence>
<sequence length="134" mass="14087">MSEDILVEVFGAGAPSDPEELDRITRGLRRELLELQEVAQVAAATAGPAPPGTRGLDVAAIGALAVTVKPTIEVLEKVFGMLRAWMGSRHSSETPQSTLRVTVNGQTIELIPTEEQQAALVAAFIAQSATPPTS</sequence>
<dbReference type="AlphaFoldDB" id="A0A2P2BZV6"/>
<reference evidence="1" key="1">
    <citation type="submission" date="2015-08" db="EMBL/GenBank/DDBJ databases">
        <authorList>
            <person name="Babu N.S."/>
            <person name="Beckwith C.J."/>
            <person name="Beseler K.G."/>
            <person name="Brison A."/>
            <person name="Carone J.V."/>
            <person name="Caskin T.P."/>
            <person name="Diamond M."/>
            <person name="Durham M.E."/>
            <person name="Foxe J.M."/>
            <person name="Go M."/>
            <person name="Henderson B.A."/>
            <person name="Jones I.B."/>
            <person name="McGettigan J.A."/>
            <person name="Micheletti S.J."/>
            <person name="Nasrallah M.E."/>
            <person name="Ortiz D."/>
            <person name="Piller C.R."/>
            <person name="Privatt S.R."/>
            <person name="Schneider S.L."/>
            <person name="Sharp S."/>
            <person name="Smith T.C."/>
            <person name="Stanton J.D."/>
            <person name="Ullery H.E."/>
            <person name="Wilson R.J."/>
            <person name="Serrano M.G."/>
            <person name="Buck G."/>
            <person name="Lee V."/>
            <person name="Wang Y."/>
            <person name="Carvalho R."/>
            <person name="Voegtly L."/>
            <person name="Shi R."/>
            <person name="Duckworth R."/>
            <person name="Johnson A."/>
            <person name="Loviza R."/>
            <person name="Walstead R."/>
            <person name="Shah Z."/>
            <person name="Kiflezghi M."/>
            <person name="Wade K."/>
            <person name="Ball S.L."/>
            <person name="Bradley K.W."/>
            <person name="Asai D.J."/>
            <person name="Bowman C.A."/>
            <person name="Russell D.A."/>
            <person name="Pope W.H."/>
            <person name="Jacobs-Sera D."/>
            <person name="Hendrix R.W."/>
            <person name="Hatfull G.F."/>
        </authorList>
    </citation>
    <scope>NUCLEOTIDE SEQUENCE</scope>
</reference>
<protein>
    <submittedName>
        <fullName evidence="1">Uncharacterized protein</fullName>
    </submittedName>
</protein>